<proteinExistence type="predicted"/>
<dbReference type="EMBL" id="CP154795">
    <property type="protein sequence ID" value="XAN06246.1"/>
    <property type="molecule type" value="Genomic_DNA"/>
</dbReference>
<dbReference type="Pfam" id="PF01738">
    <property type="entry name" value="DLH"/>
    <property type="match status" value="1"/>
</dbReference>
<feature type="domain" description="Dienelactone hydrolase" evidence="1">
    <location>
        <begin position="16"/>
        <end position="231"/>
    </location>
</feature>
<accession>A0ABZ3FNK3</accession>
<keyword evidence="2" id="KW-0378">Hydrolase</keyword>
<dbReference type="Proteomes" id="UP001442841">
    <property type="component" value="Chromosome"/>
</dbReference>
<gene>
    <name evidence="2" type="ORF">AADG42_02620</name>
</gene>
<dbReference type="RefSeq" id="WP_425307679.1">
    <property type="nucleotide sequence ID" value="NZ_CP154795.1"/>
</dbReference>
<dbReference type="InterPro" id="IPR029058">
    <property type="entry name" value="AB_hydrolase_fold"/>
</dbReference>
<dbReference type="InterPro" id="IPR051049">
    <property type="entry name" value="Dienelactone_hydrolase-like"/>
</dbReference>
<dbReference type="SUPFAM" id="SSF53474">
    <property type="entry name" value="alpha/beta-Hydrolases"/>
    <property type="match status" value="1"/>
</dbReference>
<evidence type="ECO:0000313" key="3">
    <source>
        <dbReference type="Proteomes" id="UP001442841"/>
    </source>
</evidence>
<dbReference type="PANTHER" id="PTHR46623">
    <property type="entry name" value="CARBOXYMETHYLENEBUTENOLIDASE-RELATED"/>
    <property type="match status" value="1"/>
</dbReference>
<sequence length="236" mass="25326">MAYSTTSVPTPDVDMPAHLWLPEQGTGPGIVLLQEIFGISDYVRRRAQDLADLGYVVLAPEIYWRSGDVGPFGWDSIEQAIGKVTELDWAGAVNDGAAAVEHLRGCKEVTGGTGIVGFCFGGGLGFNVAAQLEADGQGADALVAFYGSALRDLIDHLTVTAPSLHHFGLSDQYIDATEVRRLESVLTEQSATTFHTYEGADHAFDNPDGPLHHPEASALAWQRTVDWLAEHLPLGN</sequence>
<evidence type="ECO:0000259" key="1">
    <source>
        <dbReference type="Pfam" id="PF01738"/>
    </source>
</evidence>
<name>A0ABZ3FNK3_9ACTN</name>
<protein>
    <submittedName>
        <fullName evidence="2">Dienelactone hydrolase family protein</fullName>
        <ecNumber evidence="2">3.1.-.-</ecNumber>
    </submittedName>
</protein>
<dbReference type="PANTHER" id="PTHR46623:SF6">
    <property type="entry name" value="ALPHA_BETA-HYDROLASES SUPERFAMILY PROTEIN"/>
    <property type="match status" value="1"/>
</dbReference>
<keyword evidence="3" id="KW-1185">Reference proteome</keyword>
<dbReference type="InterPro" id="IPR002925">
    <property type="entry name" value="Dienelactn_hydro"/>
</dbReference>
<dbReference type="EC" id="3.1.-.-" evidence="2"/>
<dbReference type="Gene3D" id="3.40.50.1820">
    <property type="entry name" value="alpha/beta hydrolase"/>
    <property type="match status" value="1"/>
</dbReference>
<evidence type="ECO:0000313" key="2">
    <source>
        <dbReference type="EMBL" id="XAN06246.1"/>
    </source>
</evidence>
<organism evidence="2 3">
    <name type="scientific">Ammonicoccus fulvus</name>
    <dbReference type="NCBI Taxonomy" id="3138240"/>
    <lineage>
        <taxon>Bacteria</taxon>
        <taxon>Bacillati</taxon>
        <taxon>Actinomycetota</taxon>
        <taxon>Actinomycetes</taxon>
        <taxon>Propionibacteriales</taxon>
        <taxon>Propionibacteriaceae</taxon>
        <taxon>Ammonicoccus</taxon>
    </lineage>
</organism>
<dbReference type="GO" id="GO:0016787">
    <property type="term" value="F:hydrolase activity"/>
    <property type="evidence" value="ECO:0007669"/>
    <property type="project" value="UniProtKB-KW"/>
</dbReference>
<reference evidence="2 3" key="1">
    <citation type="submission" date="2024-04" db="EMBL/GenBank/DDBJ databases">
        <title>Isolation of an actinomycete strain from pig manure.</title>
        <authorList>
            <person name="Gong T."/>
            <person name="Yu Z."/>
            <person name="An M."/>
            <person name="Wei C."/>
            <person name="Yang W."/>
            <person name="Liu L."/>
        </authorList>
    </citation>
    <scope>NUCLEOTIDE SEQUENCE [LARGE SCALE GENOMIC DNA]</scope>
    <source>
        <strain evidence="2 3">ZF39</strain>
    </source>
</reference>